<dbReference type="Proteomes" id="UP001054945">
    <property type="component" value="Unassembled WGS sequence"/>
</dbReference>
<dbReference type="AlphaFoldDB" id="A0AAV4U4H6"/>
<organism evidence="1 2">
    <name type="scientific">Caerostris extrusa</name>
    <name type="common">Bark spider</name>
    <name type="synonym">Caerostris bankana</name>
    <dbReference type="NCBI Taxonomy" id="172846"/>
    <lineage>
        <taxon>Eukaryota</taxon>
        <taxon>Metazoa</taxon>
        <taxon>Ecdysozoa</taxon>
        <taxon>Arthropoda</taxon>
        <taxon>Chelicerata</taxon>
        <taxon>Arachnida</taxon>
        <taxon>Araneae</taxon>
        <taxon>Araneomorphae</taxon>
        <taxon>Entelegynae</taxon>
        <taxon>Araneoidea</taxon>
        <taxon>Araneidae</taxon>
        <taxon>Caerostris</taxon>
    </lineage>
</organism>
<dbReference type="EMBL" id="BPLR01012269">
    <property type="protein sequence ID" value="GIY52646.1"/>
    <property type="molecule type" value="Genomic_DNA"/>
</dbReference>
<protein>
    <submittedName>
        <fullName evidence="1">Uncharacterized protein</fullName>
    </submittedName>
</protein>
<name>A0AAV4U4H6_CAEEX</name>
<sequence>CGGTLPISASKETTTFFNRLWERRAPGRNIFTVACKFSLKLEIFRLSEFHRSPISKESCGIKENTAEHPPLIVMSNVLTYFRIHSNWMMLRPCITTGTRIKVAP</sequence>
<evidence type="ECO:0000313" key="2">
    <source>
        <dbReference type="Proteomes" id="UP001054945"/>
    </source>
</evidence>
<keyword evidence="2" id="KW-1185">Reference proteome</keyword>
<accession>A0AAV4U4H6</accession>
<proteinExistence type="predicted"/>
<feature type="non-terminal residue" evidence="1">
    <location>
        <position position="1"/>
    </location>
</feature>
<gene>
    <name evidence="1" type="ORF">CEXT_264611</name>
</gene>
<reference evidence="1 2" key="1">
    <citation type="submission" date="2021-06" db="EMBL/GenBank/DDBJ databases">
        <title>Caerostris extrusa draft genome.</title>
        <authorList>
            <person name="Kono N."/>
            <person name="Arakawa K."/>
        </authorList>
    </citation>
    <scope>NUCLEOTIDE SEQUENCE [LARGE SCALE GENOMIC DNA]</scope>
</reference>
<evidence type="ECO:0000313" key="1">
    <source>
        <dbReference type="EMBL" id="GIY52646.1"/>
    </source>
</evidence>
<comment type="caution">
    <text evidence="1">The sequence shown here is derived from an EMBL/GenBank/DDBJ whole genome shotgun (WGS) entry which is preliminary data.</text>
</comment>